<dbReference type="Gene3D" id="3.40.50.150">
    <property type="entry name" value="Vaccinia Virus protein VP39"/>
    <property type="match status" value="3"/>
</dbReference>
<accession>A0A2H5PRU5</accession>
<dbReference type="GO" id="GO:0008168">
    <property type="term" value="F:methyltransferase activity"/>
    <property type="evidence" value="ECO:0007669"/>
    <property type="project" value="InterPro"/>
</dbReference>
<dbReference type="SUPFAM" id="SSF53335">
    <property type="entry name" value="S-adenosyl-L-methionine-dependent methyltransferases"/>
    <property type="match status" value="2"/>
</dbReference>
<reference evidence="1 2" key="1">
    <citation type="journal article" date="2017" name="Front. Genet.">
        <title>Draft sequencing of the heterozygous diploid genome of Satsuma (Citrus unshiu Marc.) using a hybrid assembly approach.</title>
        <authorList>
            <person name="Shimizu T."/>
            <person name="Tanizawa Y."/>
            <person name="Mochizuki T."/>
            <person name="Nagasaki H."/>
            <person name="Yoshioka T."/>
            <person name="Toyoda A."/>
            <person name="Fujiyama A."/>
            <person name="Kaminuma E."/>
            <person name="Nakamura Y."/>
        </authorList>
    </citation>
    <scope>NUCLEOTIDE SEQUENCE [LARGE SCALE GENOMIC DNA]</scope>
    <source>
        <strain evidence="2">cv. Miyagawa wase</strain>
    </source>
</reference>
<dbReference type="InterPro" id="IPR005299">
    <property type="entry name" value="MeTrfase_7"/>
</dbReference>
<dbReference type="Pfam" id="PF03492">
    <property type="entry name" value="Methyltransf_7"/>
    <property type="match status" value="3"/>
</dbReference>
<dbReference type="EMBL" id="BDQV01000114">
    <property type="protein sequence ID" value="GAY55072.1"/>
    <property type="molecule type" value="Genomic_DNA"/>
</dbReference>
<proteinExistence type="predicted"/>
<evidence type="ECO:0008006" key="3">
    <source>
        <dbReference type="Google" id="ProtNLM"/>
    </source>
</evidence>
<protein>
    <recommendedName>
        <fullName evidence="3">Jasmonate O-methyltransferase</fullName>
    </recommendedName>
</protein>
<gene>
    <name evidence="1" type="ORF">CUMW_161650</name>
</gene>
<comment type="caution">
    <text evidence="1">The sequence shown here is derived from an EMBL/GenBank/DDBJ whole genome shotgun (WGS) entry which is preliminary data.</text>
</comment>
<evidence type="ECO:0000313" key="2">
    <source>
        <dbReference type="Proteomes" id="UP000236630"/>
    </source>
</evidence>
<dbReference type="Proteomes" id="UP000236630">
    <property type="component" value="Unassembled WGS sequence"/>
</dbReference>
<dbReference type="PANTHER" id="PTHR31009">
    <property type="entry name" value="S-ADENOSYL-L-METHIONINE:CARBOXYL METHYLTRANSFERASE FAMILY PROTEIN"/>
    <property type="match status" value="1"/>
</dbReference>
<dbReference type="InterPro" id="IPR029063">
    <property type="entry name" value="SAM-dependent_MTases_sf"/>
</dbReference>
<keyword evidence="2" id="KW-1185">Reference proteome</keyword>
<dbReference type="AlphaFoldDB" id="A0A2H5PRU5"/>
<evidence type="ECO:0000313" key="1">
    <source>
        <dbReference type="EMBL" id="GAY55072.1"/>
    </source>
</evidence>
<organism evidence="1 2">
    <name type="scientific">Citrus unshiu</name>
    <name type="common">Satsuma mandarin</name>
    <name type="synonym">Citrus nobilis var. unshiu</name>
    <dbReference type="NCBI Taxonomy" id="55188"/>
    <lineage>
        <taxon>Eukaryota</taxon>
        <taxon>Viridiplantae</taxon>
        <taxon>Streptophyta</taxon>
        <taxon>Embryophyta</taxon>
        <taxon>Tracheophyta</taxon>
        <taxon>Spermatophyta</taxon>
        <taxon>Magnoliopsida</taxon>
        <taxon>eudicotyledons</taxon>
        <taxon>Gunneridae</taxon>
        <taxon>Pentapetalae</taxon>
        <taxon>rosids</taxon>
        <taxon>malvids</taxon>
        <taxon>Sapindales</taxon>
        <taxon>Rutaceae</taxon>
        <taxon>Aurantioideae</taxon>
        <taxon>Citrus</taxon>
    </lineage>
</organism>
<name>A0A2H5PRU5_CITUN</name>
<sequence length="495" mass="55665">MPKEPMSEFDIHRAYLDQFKSDFSAFLKFRSEELKCGGRMILTLLYNDSFHATSPGEPALLVIKDMISEGLIEESKLKSSNFPIYAPYVDEVKQVIEREGSFDIHQLETFHISWLEGFVENDNEGLDKYARGKYVTRHVRAVGESLLSSICGDDAIVEEIYRRFAIKVTDEILEKGRGAFANLLISLVEKILHMNGGEGENSYANNSLAQKEAIVKAKPLLEQSLNDLYCNGFPDCITVADMGCSSGPNALLPTWEAIDSLDKICNRLNRKPPALHSFLNDLPGSDFNTVFKSLPSFYERLRTEKGHESGSCFVAAAPGSFHARLFPPNFLDFSDFSAFLKFRSEELKCGGRMILTLLYNDSFHSTSPAEPAMLGSIEESKLKSSNFPIYTPYVDEVKQVIEREGSFDILQLETFHVSWLEGFVENDNEGLDKYARGKHVTRLVRAVVESLVSSICGDDAIAEEIYRRYEIKVTDEILEKGRGAFANLLISLVKK</sequence>